<comment type="caution">
    <text evidence="1">The sequence shown here is derived from an EMBL/GenBank/DDBJ whole genome shotgun (WGS) entry which is preliminary data.</text>
</comment>
<evidence type="ECO:0000313" key="2">
    <source>
        <dbReference type="Proteomes" id="UP000276603"/>
    </source>
</evidence>
<dbReference type="AlphaFoldDB" id="A0A3B0CH93"/>
<protein>
    <submittedName>
        <fullName evidence="1">Uncharacterized protein</fullName>
    </submittedName>
</protein>
<name>A0A3B0CH93_9FLAO</name>
<sequence length="89" mass="10709">MMTRWCFVQAGFTTNRSSQLNHLHKVKLIKRTQLSIGDKRGVLGLWNYEYEEKLNYETLQEFEIYLESLTEQFHNSIKAWKSKNQRLVL</sequence>
<organism evidence="1 2">
    <name type="scientific">Ulvibacterium marinum</name>
    <dbReference type="NCBI Taxonomy" id="2419782"/>
    <lineage>
        <taxon>Bacteria</taxon>
        <taxon>Pseudomonadati</taxon>
        <taxon>Bacteroidota</taxon>
        <taxon>Flavobacteriia</taxon>
        <taxon>Flavobacteriales</taxon>
        <taxon>Flavobacteriaceae</taxon>
        <taxon>Ulvibacterium</taxon>
    </lineage>
</organism>
<dbReference type="Proteomes" id="UP000276603">
    <property type="component" value="Unassembled WGS sequence"/>
</dbReference>
<proteinExistence type="predicted"/>
<dbReference type="EMBL" id="RBCJ01000001">
    <property type="protein sequence ID" value="RKN82536.1"/>
    <property type="molecule type" value="Genomic_DNA"/>
</dbReference>
<evidence type="ECO:0000313" key="1">
    <source>
        <dbReference type="EMBL" id="RKN82536.1"/>
    </source>
</evidence>
<keyword evidence="2" id="KW-1185">Reference proteome</keyword>
<reference evidence="1 2" key="1">
    <citation type="submission" date="2018-10" db="EMBL/GenBank/DDBJ databases">
        <title>Ulvibacterium marinum gen. nov., sp. nov., a novel marine bacterium of the family Flavobacteriaceae, isolated from a culture of the green alga Ulva prolifera.</title>
        <authorList>
            <person name="Zhang Z."/>
        </authorList>
    </citation>
    <scope>NUCLEOTIDE SEQUENCE [LARGE SCALE GENOMIC DNA]</scope>
    <source>
        <strain evidence="1 2">CCMM003</strain>
    </source>
</reference>
<gene>
    <name evidence="1" type="ORF">D7Z94_01430</name>
</gene>
<accession>A0A3B0CH93</accession>